<gene>
    <name evidence="3" type="ORF">Pla52n_57570</name>
</gene>
<dbReference type="SUPFAM" id="SSF54523">
    <property type="entry name" value="Pili subunits"/>
    <property type="match status" value="1"/>
</dbReference>
<dbReference type="PANTHER" id="PTHR30093:SF2">
    <property type="entry name" value="TYPE II SECRETION SYSTEM PROTEIN H"/>
    <property type="match status" value="1"/>
</dbReference>
<dbReference type="InterPro" id="IPR012902">
    <property type="entry name" value="N_methyl_site"/>
</dbReference>
<evidence type="ECO:0000259" key="2">
    <source>
        <dbReference type="Pfam" id="PF07596"/>
    </source>
</evidence>
<dbReference type="AlphaFoldDB" id="A0A5C6A308"/>
<dbReference type="Pfam" id="PF07596">
    <property type="entry name" value="SBP_bac_10"/>
    <property type="match status" value="1"/>
</dbReference>
<dbReference type="NCBIfam" id="TIGR02532">
    <property type="entry name" value="IV_pilin_GFxxxE"/>
    <property type="match status" value="1"/>
</dbReference>
<dbReference type="InterPro" id="IPR045584">
    <property type="entry name" value="Pilin-like"/>
</dbReference>
<name>A0A5C6A308_9BACT</name>
<dbReference type="InterPro" id="IPR027558">
    <property type="entry name" value="Pre_pil_HX9DG_C"/>
</dbReference>
<protein>
    <recommendedName>
        <fullName evidence="2">DUF1559 domain-containing protein</fullName>
    </recommendedName>
</protein>
<dbReference type="Gene3D" id="3.30.700.10">
    <property type="entry name" value="Glycoprotein, Type 4 Pilin"/>
    <property type="match status" value="1"/>
</dbReference>
<dbReference type="RefSeq" id="WP_146522724.1">
    <property type="nucleotide sequence ID" value="NZ_CP151726.1"/>
</dbReference>
<accession>A0A5C6A308</accession>
<feature type="compositionally biased region" description="Polar residues" evidence="1">
    <location>
        <begin position="259"/>
        <end position="270"/>
    </location>
</feature>
<comment type="caution">
    <text evidence="3">The sequence shown here is derived from an EMBL/GenBank/DDBJ whole genome shotgun (WGS) entry which is preliminary data.</text>
</comment>
<keyword evidence="4" id="KW-1185">Reference proteome</keyword>
<sequence length="421" mass="44803">MRKTMKSAGFTLVELLVVIAIIGILVGLLLPAVQAAREAARRMSCSNNFKQLGLAMQNYHSNYKNLPAHSAGTTYAANSGTPDPRLPVAGGGGHNRNELSYLPGLLPFMEQQGLWEQISNPMDYNGDGTVDYQAMGPDPRMTLAHHGTAPYTPWLTDIPTLRCPSDPGVGLPAQGRTNYAACLGDSPHHMHVGNEQDNGLTPNANWALAEKAACRGVFVASNETKFRDILDGLSNTIAAGEIATSLGDRDKRTHPPQAPTSIMATSGNPQGPDNALACRGMLDPIRPRFWVAGAPFVQSPIAVGGSVQEWTRGMKWAYGRPLQSGMNTILPPNSEICMQGNVHNEGILPPSSRHQGGAHILMADGAVVFMSDSVEAGNSSAPPVRWDSWAINPAGSPSPYGLWGALGTRASSEVVEESLNQ</sequence>
<reference evidence="3 4" key="1">
    <citation type="submission" date="2019-02" db="EMBL/GenBank/DDBJ databases">
        <title>Deep-cultivation of Planctomycetes and their phenomic and genomic characterization uncovers novel biology.</title>
        <authorList>
            <person name="Wiegand S."/>
            <person name="Jogler M."/>
            <person name="Boedeker C."/>
            <person name="Pinto D."/>
            <person name="Vollmers J."/>
            <person name="Rivas-Marin E."/>
            <person name="Kohn T."/>
            <person name="Peeters S.H."/>
            <person name="Heuer A."/>
            <person name="Rast P."/>
            <person name="Oberbeckmann S."/>
            <person name="Bunk B."/>
            <person name="Jeske O."/>
            <person name="Meyerdierks A."/>
            <person name="Storesund J.E."/>
            <person name="Kallscheuer N."/>
            <person name="Luecker S."/>
            <person name="Lage O.M."/>
            <person name="Pohl T."/>
            <person name="Merkel B.J."/>
            <person name="Hornburger P."/>
            <person name="Mueller R.-W."/>
            <person name="Bruemmer F."/>
            <person name="Labrenz M."/>
            <person name="Spormann A.M."/>
            <person name="Op Den Camp H."/>
            <person name="Overmann J."/>
            <person name="Amann R."/>
            <person name="Jetten M.S.M."/>
            <person name="Mascher T."/>
            <person name="Medema M.H."/>
            <person name="Devos D.P."/>
            <person name="Kaster A.-K."/>
            <person name="Ovreas L."/>
            <person name="Rohde M."/>
            <person name="Galperin M.Y."/>
            <person name="Jogler C."/>
        </authorList>
    </citation>
    <scope>NUCLEOTIDE SEQUENCE [LARGE SCALE GENOMIC DNA]</scope>
    <source>
        <strain evidence="3 4">Pla52n</strain>
    </source>
</reference>
<feature type="region of interest" description="Disordered" evidence="1">
    <location>
        <begin position="247"/>
        <end position="270"/>
    </location>
</feature>
<proteinExistence type="predicted"/>
<dbReference type="InterPro" id="IPR011453">
    <property type="entry name" value="DUF1559"/>
</dbReference>
<evidence type="ECO:0000256" key="1">
    <source>
        <dbReference type="SAM" id="MobiDB-lite"/>
    </source>
</evidence>
<feature type="domain" description="DUF1559" evidence="2">
    <location>
        <begin position="34"/>
        <end position="376"/>
    </location>
</feature>
<dbReference type="Proteomes" id="UP000320176">
    <property type="component" value="Unassembled WGS sequence"/>
</dbReference>
<dbReference type="OrthoDB" id="241541at2"/>
<dbReference type="PROSITE" id="PS00409">
    <property type="entry name" value="PROKAR_NTER_METHYL"/>
    <property type="match status" value="1"/>
</dbReference>
<dbReference type="NCBIfam" id="TIGR04294">
    <property type="entry name" value="pre_pil_HX9DG"/>
    <property type="match status" value="1"/>
</dbReference>
<dbReference type="Pfam" id="PF07963">
    <property type="entry name" value="N_methyl"/>
    <property type="match status" value="1"/>
</dbReference>
<dbReference type="PANTHER" id="PTHR30093">
    <property type="entry name" value="GENERAL SECRETION PATHWAY PROTEIN G"/>
    <property type="match status" value="1"/>
</dbReference>
<dbReference type="EMBL" id="SJPN01000008">
    <property type="protein sequence ID" value="TWT93929.1"/>
    <property type="molecule type" value="Genomic_DNA"/>
</dbReference>
<evidence type="ECO:0000313" key="3">
    <source>
        <dbReference type="EMBL" id="TWT93929.1"/>
    </source>
</evidence>
<organism evidence="3 4">
    <name type="scientific">Stieleria varia</name>
    <dbReference type="NCBI Taxonomy" id="2528005"/>
    <lineage>
        <taxon>Bacteria</taxon>
        <taxon>Pseudomonadati</taxon>
        <taxon>Planctomycetota</taxon>
        <taxon>Planctomycetia</taxon>
        <taxon>Pirellulales</taxon>
        <taxon>Pirellulaceae</taxon>
        <taxon>Stieleria</taxon>
    </lineage>
</organism>
<evidence type="ECO:0000313" key="4">
    <source>
        <dbReference type="Proteomes" id="UP000320176"/>
    </source>
</evidence>